<reference evidence="5 7" key="1">
    <citation type="submission" date="2022-04" db="EMBL/GenBank/DDBJ databases">
        <title>Chromosome-level reference genomes for two strains of Caenorhabditis briggsae: an improved platform for comparative genomics.</title>
        <authorList>
            <person name="Stevens L."/>
            <person name="Andersen E."/>
        </authorList>
    </citation>
    <scope>NUCLEOTIDE SEQUENCE [LARGE SCALE GENOMIC DNA]</scope>
    <source>
        <strain evidence="5">VX34</strain>
        <tissue evidence="5">Whole-organism</tissue>
    </source>
</reference>
<evidence type="ECO:0000313" key="7">
    <source>
        <dbReference type="Proteomes" id="UP000829354"/>
    </source>
</evidence>
<protein>
    <recommendedName>
        <fullName evidence="8">Transmembrane protein</fullName>
    </recommendedName>
</protein>
<dbReference type="PANTHER" id="PTHR47399">
    <property type="entry name" value="TRANSMEMBRANE PROTEIN 121B"/>
    <property type="match status" value="1"/>
</dbReference>
<dbReference type="AlphaFoldDB" id="A0AAE9EWD7"/>
<accession>A0AAE9EWD7</accession>
<dbReference type="InterPro" id="IPR032776">
    <property type="entry name" value="CECR6/TMEM121"/>
</dbReference>
<evidence type="ECO:0008006" key="8">
    <source>
        <dbReference type="Google" id="ProtNLM"/>
    </source>
</evidence>
<keyword evidence="3" id="KW-0472">Membrane</keyword>
<evidence type="ECO:0000256" key="3">
    <source>
        <dbReference type="SAM" id="Phobius"/>
    </source>
</evidence>
<evidence type="ECO:0000313" key="4">
    <source>
        <dbReference type="EMBL" id="ULT96929.1"/>
    </source>
</evidence>
<feature type="compositionally biased region" description="Basic and acidic residues" evidence="2">
    <location>
        <begin position="22"/>
        <end position="32"/>
    </location>
</feature>
<comment type="similarity">
    <text evidence="1">Belongs to the TMEM121 family.</text>
</comment>
<gene>
    <name evidence="4" type="ORF">L3Y34_005034</name>
    <name evidence="5" type="ORF">L5515_012126</name>
</gene>
<feature type="transmembrane region" description="Helical" evidence="3">
    <location>
        <begin position="269"/>
        <end position="288"/>
    </location>
</feature>
<feature type="transmembrane region" description="Helical" evidence="3">
    <location>
        <begin position="198"/>
        <end position="219"/>
    </location>
</feature>
<feature type="region of interest" description="Disordered" evidence="2">
    <location>
        <begin position="22"/>
        <end position="61"/>
    </location>
</feature>
<dbReference type="EMBL" id="CP092623">
    <property type="protein sequence ID" value="UMM30100.1"/>
    <property type="molecule type" value="Genomic_DNA"/>
</dbReference>
<evidence type="ECO:0000256" key="2">
    <source>
        <dbReference type="SAM" id="MobiDB-lite"/>
    </source>
</evidence>
<dbReference type="Proteomes" id="UP000829354">
    <property type="component" value="Chromosome IV"/>
</dbReference>
<feature type="transmembrane region" description="Helical" evidence="3">
    <location>
        <begin position="308"/>
        <end position="326"/>
    </location>
</feature>
<sequence length="427" mass="49149">MAQLLLFPDPVPRDFSIRYHHIESPKPSEDPLHNPWFPSSSSSPHPETVTENTRVESGRDPRHITEDSIEENGEERIAHFEYYEGAEEFPIKVPPEQTAALIHQSPANLNMAVLPGRCVRAFLDSFALIISLALVILQFGLLDWYYLNVTGENVWAAWIGPDCVVVLILGVLGVLAIKFNAVQMEECCSIDSRVKYACFAWGVYAVILIAKVATCFRLFYEDIPPTPLDNNDKLFDDFLFKAGLSLSVLIFLFIFESHHYTPLVSVRQVYISYLVAAICLDLIDNIYFLDLLWQASKDKWNLELWLELTILIVACINFFMPTFALAKLRYAKVPRFLLVSEKLWAFLYVLLVNGPFLGLRIYLYIILEVQQHGKKFDPSLFAVKNIAMIYIALRELWTRLQYWRMKRRAALSRNELAAAIHHQDEEQ</sequence>
<organism evidence="5 7">
    <name type="scientific">Caenorhabditis briggsae</name>
    <dbReference type="NCBI Taxonomy" id="6238"/>
    <lineage>
        <taxon>Eukaryota</taxon>
        <taxon>Metazoa</taxon>
        <taxon>Ecdysozoa</taxon>
        <taxon>Nematoda</taxon>
        <taxon>Chromadorea</taxon>
        <taxon>Rhabditida</taxon>
        <taxon>Rhabditina</taxon>
        <taxon>Rhabditomorpha</taxon>
        <taxon>Rhabditoidea</taxon>
        <taxon>Rhabditidae</taxon>
        <taxon>Peloderinae</taxon>
        <taxon>Caenorhabditis</taxon>
    </lineage>
</organism>
<keyword evidence="3" id="KW-0812">Transmembrane</keyword>
<dbReference type="Pfam" id="PF14997">
    <property type="entry name" value="CECR6_TMEM121"/>
    <property type="match status" value="1"/>
</dbReference>
<evidence type="ECO:0000313" key="6">
    <source>
        <dbReference type="Proteomes" id="UP000827892"/>
    </source>
</evidence>
<reference evidence="4 6" key="2">
    <citation type="submission" date="2022-05" db="EMBL/GenBank/DDBJ databases">
        <title>Chromosome-level reference genomes for two strains of Caenorhabditis briggsae: an improved platform for comparative genomics.</title>
        <authorList>
            <person name="Stevens L."/>
            <person name="Andersen E.C."/>
        </authorList>
    </citation>
    <scope>NUCLEOTIDE SEQUENCE [LARGE SCALE GENOMIC DNA]</scope>
    <source>
        <strain evidence="4">QX1410_ONT</strain>
        <tissue evidence="4">Whole-organism</tissue>
    </source>
</reference>
<proteinExistence type="inferred from homology"/>
<feature type="transmembrane region" description="Helical" evidence="3">
    <location>
        <begin position="379"/>
        <end position="397"/>
    </location>
</feature>
<feature type="transmembrane region" description="Helical" evidence="3">
    <location>
        <begin position="154"/>
        <end position="177"/>
    </location>
</feature>
<feature type="transmembrane region" description="Helical" evidence="3">
    <location>
        <begin position="239"/>
        <end position="257"/>
    </location>
</feature>
<evidence type="ECO:0000313" key="5">
    <source>
        <dbReference type="EMBL" id="UMM30100.1"/>
    </source>
</evidence>
<dbReference type="EMBL" id="CP090894">
    <property type="protein sequence ID" value="ULT96929.1"/>
    <property type="molecule type" value="Genomic_DNA"/>
</dbReference>
<evidence type="ECO:0000256" key="1">
    <source>
        <dbReference type="ARBA" id="ARBA00007711"/>
    </source>
</evidence>
<keyword evidence="3" id="KW-1133">Transmembrane helix</keyword>
<dbReference type="Proteomes" id="UP000827892">
    <property type="component" value="Chromosome IV"/>
</dbReference>
<dbReference type="OMA" id="FRTECSK"/>
<feature type="transmembrane region" description="Helical" evidence="3">
    <location>
        <begin position="121"/>
        <end position="142"/>
    </location>
</feature>
<feature type="transmembrane region" description="Helical" evidence="3">
    <location>
        <begin position="346"/>
        <end position="367"/>
    </location>
</feature>
<keyword evidence="7" id="KW-1185">Reference proteome</keyword>
<dbReference type="PANTHER" id="PTHR47399:SF1">
    <property type="entry name" value="TRANSMEMBRANE PROTEIN 121B"/>
    <property type="match status" value="1"/>
</dbReference>
<dbReference type="InterPro" id="IPR026624">
    <property type="entry name" value="CECR6"/>
</dbReference>
<name>A0AAE9EWD7_CAEBR</name>